<feature type="transmembrane region" description="Helical" evidence="2">
    <location>
        <begin position="133"/>
        <end position="155"/>
    </location>
</feature>
<keyword evidence="2" id="KW-1133">Transmembrane helix</keyword>
<evidence type="ECO:0000313" key="3">
    <source>
        <dbReference type="EMBL" id="GFG74839.1"/>
    </source>
</evidence>
<dbReference type="InterPro" id="IPR035166">
    <property type="entry name" value="DUF5336"/>
</dbReference>
<evidence type="ECO:0000313" key="4">
    <source>
        <dbReference type="Proteomes" id="UP000465361"/>
    </source>
</evidence>
<feature type="transmembrane region" description="Helical" evidence="2">
    <location>
        <begin position="103"/>
        <end position="121"/>
    </location>
</feature>
<dbReference type="Pfam" id="PF17270">
    <property type="entry name" value="DUF5336"/>
    <property type="match status" value="1"/>
</dbReference>
<feature type="compositionally biased region" description="Pro residues" evidence="1">
    <location>
        <begin position="244"/>
        <end position="261"/>
    </location>
</feature>
<protein>
    <recommendedName>
        <fullName evidence="5">34 kDa antigenic protein</fullName>
    </recommendedName>
</protein>
<dbReference type="AlphaFoldDB" id="A0A7I9XYE7"/>
<organism evidence="3 4">
    <name type="scientific">Mycobacterium botniense</name>
    <dbReference type="NCBI Taxonomy" id="84962"/>
    <lineage>
        <taxon>Bacteria</taxon>
        <taxon>Bacillati</taxon>
        <taxon>Actinomycetota</taxon>
        <taxon>Actinomycetes</taxon>
        <taxon>Mycobacteriales</taxon>
        <taxon>Mycobacteriaceae</taxon>
        <taxon>Mycobacterium</taxon>
    </lineage>
</organism>
<gene>
    <name evidence="3" type="ORF">MBOT_22040</name>
</gene>
<proteinExistence type="predicted"/>
<keyword evidence="2" id="KW-0472">Membrane</keyword>
<evidence type="ECO:0000256" key="2">
    <source>
        <dbReference type="SAM" id="Phobius"/>
    </source>
</evidence>
<name>A0A7I9XYE7_9MYCO</name>
<keyword evidence="2" id="KW-0812">Transmembrane</keyword>
<feature type="compositionally biased region" description="Low complexity" evidence="1">
    <location>
        <begin position="189"/>
        <end position="243"/>
    </location>
</feature>
<dbReference type="EMBL" id="BLKW01000004">
    <property type="protein sequence ID" value="GFG74839.1"/>
    <property type="molecule type" value="Genomic_DNA"/>
</dbReference>
<keyword evidence="4" id="KW-1185">Reference proteome</keyword>
<dbReference type="Proteomes" id="UP000465361">
    <property type="component" value="Unassembled WGS sequence"/>
</dbReference>
<evidence type="ECO:0008006" key="5">
    <source>
        <dbReference type="Google" id="ProtNLM"/>
    </source>
</evidence>
<dbReference type="RefSeq" id="WP_163757175.1">
    <property type="nucleotide sequence ID" value="NZ_BLKW01000004.1"/>
</dbReference>
<feature type="transmembrane region" description="Helical" evidence="2">
    <location>
        <begin position="36"/>
        <end position="56"/>
    </location>
</feature>
<feature type="transmembrane region" description="Helical" evidence="2">
    <location>
        <begin position="76"/>
        <end position="96"/>
    </location>
</feature>
<feature type="region of interest" description="Disordered" evidence="1">
    <location>
        <begin position="189"/>
        <end position="306"/>
    </location>
</feature>
<feature type="region of interest" description="Disordered" evidence="1">
    <location>
        <begin position="1"/>
        <end position="23"/>
    </location>
</feature>
<feature type="compositionally biased region" description="Low complexity" evidence="1">
    <location>
        <begin position="262"/>
        <end position="306"/>
    </location>
</feature>
<reference evidence="3 4" key="1">
    <citation type="journal article" date="2019" name="Emerg. Microbes Infect.">
        <title>Comprehensive subspecies identification of 175 nontuberculous mycobacteria species based on 7547 genomic profiles.</title>
        <authorList>
            <person name="Matsumoto Y."/>
            <person name="Kinjo T."/>
            <person name="Motooka D."/>
            <person name="Nabeya D."/>
            <person name="Jung N."/>
            <person name="Uechi K."/>
            <person name="Horii T."/>
            <person name="Iida T."/>
            <person name="Fujita J."/>
            <person name="Nakamura S."/>
        </authorList>
    </citation>
    <scope>NUCLEOTIDE SEQUENCE [LARGE SCALE GENOMIC DNA]</scope>
    <source>
        <strain evidence="3 4">JCM 17322</strain>
    </source>
</reference>
<sequence length="306" mass="30762">MTYSPGTPGYPPTQSPGTYAGSTPSFAKSDSSASKLPLYLTIAVVALGLGGYLAFFGPIYSINSEMGPVAGDVSTAGILMAVVAALLAALLAAASVLPKAKNYSAIVAAVAVLGALLVIAQTVNTPSGWSIGWALWLLLACSVVQAAAATLALLLDAGVVTPPAPRPRYDAYGQYAQYGQYGPSPSGYYGQQLGPYQQQAPQQSGYGSQYGGYSAPSTGGFSALGAQSGAQQGPQQGSQQGPQQGPPTPPTGFPSFSPPPSSAGSQGPGNSANHGGASQGQQSHAQQQYGQGQQKSPSSQSGQQRS</sequence>
<evidence type="ECO:0000256" key="1">
    <source>
        <dbReference type="SAM" id="MobiDB-lite"/>
    </source>
</evidence>
<accession>A0A7I9XYE7</accession>
<comment type="caution">
    <text evidence="3">The sequence shown here is derived from an EMBL/GenBank/DDBJ whole genome shotgun (WGS) entry which is preliminary data.</text>
</comment>